<accession>A0AAU9TSC5</accession>
<reference evidence="2" key="1">
    <citation type="submission" date="2022-03" db="EMBL/GenBank/DDBJ databases">
        <authorList>
            <person name="Tunstrom K."/>
        </authorList>
    </citation>
    <scope>NUCLEOTIDE SEQUENCE</scope>
</reference>
<dbReference type="AlphaFoldDB" id="A0AAU9TSC5"/>
<organism evidence="2 3">
    <name type="scientific">Euphydryas editha</name>
    <name type="common">Edith's checkerspot</name>
    <dbReference type="NCBI Taxonomy" id="104508"/>
    <lineage>
        <taxon>Eukaryota</taxon>
        <taxon>Metazoa</taxon>
        <taxon>Ecdysozoa</taxon>
        <taxon>Arthropoda</taxon>
        <taxon>Hexapoda</taxon>
        <taxon>Insecta</taxon>
        <taxon>Pterygota</taxon>
        <taxon>Neoptera</taxon>
        <taxon>Endopterygota</taxon>
        <taxon>Lepidoptera</taxon>
        <taxon>Glossata</taxon>
        <taxon>Ditrysia</taxon>
        <taxon>Papilionoidea</taxon>
        <taxon>Nymphalidae</taxon>
        <taxon>Nymphalinae</taxon>
        <taxon>Euphydryas</taxon>
    </lineage>
</organism>
<name>A0AAU9TSC5_EUPED</name>
<feature type="compositionally biased region" description="Polar residues" evidence="1">
    <location>
        <begin position="32"/>
        <end position="44"/>
    </location>
</feature>
<proteinExistence type="predicted"/>
<feature type="compositionally biased region" description="Polar residues" evidence="1">
    <location>
        <begin position="60"/>
        <end position="69"/>
    </location>
</feature>
<gene>
    <name evidence="2" type="ORF">EEDITHA_LOCUS4565</name>
</gene>
<keyword evidence="3" id="KW-1185">Reference proteome</keyword>
<evidence type="ECO:0000256" key="1">
    <source>
        <dbReference type="SAM" id="MobiDB-lite"/>
    </source>
</evidence>
<dbReference type="Proteomes" id="UP001153954">
    <property type="component" value="Unassembled WGS sequence"/>
</dbReference>
<evidence type="ECO:0000313" key="3">
    <source>
        <dbReference type="Proteomes" id="UP001153954"/>
    </source>
</evidence>
<comment type="caution">
    <text evidence="2">The sequence shown here is derived from an EMBL/GenBank/DDBJ whole genome shotgun (WGS) entry which is preliminary data.</text>
</comment>
<protein>
    <submittedName>
        <fullName evidence="2">Uncharacterized protein</fullName>
    </submittedName>
</protein>
<dbReference type="EMBL" id="CAKOGL010000007">
    <property type="protein sequence ID" value="CAH2088402.1"/>
    <property type="molecule type" value="Genomic_DNA"/>
</dbReference>
<evidence type="ECO:0000313" key="2">
    <source>
        <dbReference type="EMBL" id="CAH2088402.1"/>
    </source>
</evidence>
<sequence>MTYLMRKPILTYKQRMTKPGKMKKKKLLSSQMYQEGSSSIAQNADSRDAFPDTRDRTTKLNETSNFILA</sequence>
<feature type="compositionally biased region" description="Basic and acidic residues" evidence="1">
    <location>
        <begin position="45"/>
        <end position="59"/>
    </location>
</feature>
<feature type="region of interest" description="Disordered" evidence="1">
    <location>
        <begin position="32"/>
        <end position="69"/>
    </location>
</feature>